<dbReference type="eggNOG" id="KOG0432">
    <property type="taxonomic scope" value="Eukaryota"/>
</dbReference>
<feature type="domain" description="Methionyl/Valyl/Leucyl/Isoleucyl-tRNA synthetase anticodon-binding" evidence="17">
    <location>
        <begin position="735"/>
        <end position="879"/>
    </location>
</feature>
<dbReference type="FunFam" id="1.10.730.10:FF:000009">
    <property type="entry name" value="Valine--tRNA ligase, mitochondrial"/>
    <property type="match status" value="1"/>
</dbReference>
<keyword evidence="19" id="KW-1185">Reference proteome</keyword>
<dbReference type="Pfam" id="PF08264">
    <property type="entry name" value="Anticodon_1"/>
    <property type="match status" value="1"/>
</dbReference>
<comment type="catalytic activity">
    <reaction evidence="13">
        <text>tRNA(Val) + L-valine + ATP = L-valyl-tRNA(Val) + AMP + diphosphate</text>
        <dbReference type="Rhea" id="RHEA:10704"/>
        <dbReference type="Rhea" id="RHEA-COMP:9672"/>
        <dbReference type="Rhea" id="RHEA-COMP:9708"/>
        <dbReference type="ChEBI" id="CHEBI:30616"/>
        <dbReference type="ChEBI" id="CHEBI:33019"/>
        <dbReference type="ChEBI" id="CHEBI:57762"/>
        <dbReference type="ChEBI" id="CHEBI:78442"/>
        <dbReference type="ChEBI" id="CHEBI:78537"/>
        <dbReference type="ChEBI" id="CHEBI:456215"/>
        <dbReference type="EC" id="6.1.1.9"/>
    </reaction>
</comment>
<feature type="region of interest" description="Disordered" evidence="15">
    <location>
        <begin position="1"/>
        <end position="53"/>
    </location>
</feature>
<dbReference type="EC" id="6.1.1.9" evidence="4"/>
<dbReference type="GO" id="GO:0005524">
    <property type="term" value="F:ATP binding"/>
    <property type="evidence" value="ECO:0007669"/>
    <property type="project" value="UniProtKB-KW"/>
</dbReference>
<dbReference type="GO" id="GO:0005739">
    <property type="term" value="C:mitochondrion"/>
    <property type="evidence" value="ECO:0007669"/>
    <property type="project" value="UniProtKB-SubCell"/>
</dbReference>
<dbReference type="Gene3D" id="1.10.730.10">
    <property type="entry name" value="Isoleucyl-tRNA Synthetase, Domain 1"/>
    <property type="match status" value="1"/>
</dbReference>
<evidence type="ECO:0000256" key="15">
    <source>
        <dbReference type="SAM" id="MobiDB-lite"/>
    </source>
</evidence>
<evidence type="ECO:0000256" key="10">
    <source>
        <dbReference type="ARBA" id="ARBA00023146"/>
    </source>
</evidence>
<dbReference type="PROSITE" id="PS00178">
    <property type="entry name" value="AA_TRNA_LIGASE_I"/>
    <property type="match status" value="1"/>
</dbReference>
<evidence type="ECO:0000256" key="11">
    <source>
        <dbReference type="ARBA" id="ARBA00029936"/>
    </source>
</evidence>
<organism evidence="18 19">
    <name type="scientific">Erythranthe guttata</name>
    <name type="common">Yellow monkey flower</name>
    <name type="synonym">Mimulus guttatus</name>
    <dbReference type="NCBI Taxonomy" id="4155"/>
    <lineage>
        <taxon>Eukaryota</taxon>
        <taxon>Viridiplantae</taxon>
        <taxon>Streptophyta</taxon>
        <taxon>Embryophyta</taxon>
        <taxon>Tracheophyta</taxon>
        <taxon>Spermatophyta</taxon>
        <taxon>Magnoliopsida</taxon>
        <taxon>eudicotyledons</taxon>
        <taxon>Gunneridae</taxon>
        <taxon>Pentapetalae</taxon>
        <taxon>asterids</taxon>
        <taxon>lamiids</taxon>
        <taxon>Lamiales</taxon>
        <taxon>Phrymaceae</taxon>
        <taxon>Erythranthe</taxon>
    </lineage>
</organism>
<evidence type="ECO:0000256" key="3">
    <source>
        <dbReference type="ARBA" id="ARBA00005594"/>
    </source>
</evidence>
<dbReference type="InterPro" id="IPR002300">
    <property type="entry name" value="aa-tRNA-synth_Ia"/>
</dbReference>
<dbReference type="PRINTS" id="PR00986">
    <property type="entry name" value="TRNASYNTHVAL"/>
</dbReference>
<dbReference type="CDD" id="cd00817">
    <property type="entry name" value="ValRS_core"/>
    <property type="match status" value="1"/>
</dbReference>
<evidence type="ECO:0000256" key="1">
    <source>
        <dbReference type="ARBA" id="ARBA00004173"/>
    </source>
</evidence>
<evidence type="ECO:0000256" key="4">
    <source>
        <dbReference type="ARBA" id="ARBA00013169"/>
    </source>
</evidence>
<dbReference type="FunFam" id="3.40.50.620:FF:000078">
    <property type="entry name" value="Valine--tRNA ligase, mitochondrial"/>
    <property type="match status" value="1"/>
</dbReference>
<evidence type="ECO:0000256" key="13">
    <source>
        <dbReference type="ARBA" id="ARBA00047552"/>
    </source>
</evidence>
<sequence length="970" mass="110263">MKLKAEAEAEAEAEAAKLQKNNNNTQKEAEVENPEDYNDPETTPGDKKKLSRQMAKTYKPSAVETSWYEWWEKSKFFEADPDSSKPSFVIVLPPPNVTGPLHIGHALTAAIQDTIIRWRRMSGYNTLWVPGTDHAGIAAQAYVEKQFLRFTTITRDEMGRYSFINDLGDMKNLYRDAILRQLRCLGASLDWSRECYTMDEKRSLAVTEAFVRLHKDGVIYRQLRLVNWDCLLQTAISNIEVEHIEIKERTPLRVPGYEKPVEFGVLTSFAYPLEEGLGEIIVATTRVETMLGDTAIAVHPDDSRYSHVHGKFAIHPFNGRKLPIVCDAVLVDMNFGTGAVKITPAHDPNDYEVGKRLNLEIINIFTDGGKINSNGGPEFTGMPRFEARVAVTEALKKKGLFKGDQNNEMRLGICSRTRDVVEPLLKPQWYVNCKSMAEQALDAVTDGASPKIEIIPKQYVAEWKRWFENIPDWCISRQIGWGHRIPAWYAVLIDEPKELGAYNDHWVVGRNKAEATEEANKIFSGKEFDLHKDPDVLDTWFSSGIFPLSVLGWPNDTKDLRAFYSTSVLETGPDILFLWVARMVMLGMKLGGDVPFRKVYLHPMVCDARGREMSKLLGNAIDPLEVINGIELKGLHKKLDDESSLDKNELEIAKEDYVKDFPDGIPECGADALRFALVSYTAQSDKIKLDIQKVVEYRQWCNKLWDAIRFSMTKLGEDYIPREEMIPATLPFSCKWILSVLNKAISKTIVSLDSYEFSDAATAVYSWWQFQLCDVFMEVIKPYFTGNDPAYASERKHAQDTLWLCLDNGLRLLHPFMPFVTEELWQRLPSKKDSVRKESIVISEYPSTVESWNIDGVELEMDLIQFVVKSLRSLRAQLGPNEKCERLAAFVVCLTSDAWNTIKKHELEVSTLATLSSLHVLSKKDDVPVGCILDTLNESESVSVFLKLKGVVNVEAEFEKLNKKMEYLQK</sequence>
<dbReference type="AlphaFoldDB" id="A0A022PTG5"/>
<dbReference type="EMBL" id="KI632337">
    <property type="protein sequence ID" value="EYU18108.1"/>
    <property type="molecule type" value="Genomic_DNA"/>
</dbReference>
<proteinExistence type="inferred from homology"/>
<dbReference type="FunFam" id="3.90.740.10:FF:000005">
    <property type="entry name" value="Valine--tRNA ligase, mitochondrial"/>
    <property type="match status" value="1"/>
</dbReference>
<accession>A0A022PTG5</accession>
<keyword evidence="6 14" id="KW-0436">Ligase</keyword>
<dbReference type="PANTHER" id="PTHR11946:SF109">
    <property type="entry name" value="VALINE--TRNA LIGASE"/>
    <property type="match status" value="1"/>
</dbReference>
<dbReference type="InterPro" id="IPR009008">
    <property type="entry name" value="Val/Leu/Ile-tRNA-synth_edit"/>
</dbReference>
<dbReference type="InterPro" id="IPR002303">
    <property type="entry name" value="Valyl-tRNA_ligase"/>
</dbReference>
<dbReference type="PhylomeDB" id="A0A022PTG5"/>
<dbReference type="Proteomes" id="UP000030748">
    <property type="component" value="Unassembled WGS sequence"/>
</dbReference>
<evidence type="ECO:0000259" key="16">
    <source>
        <dbReference type="Pfam" id="PF00133"/>
    </source>
</evidence>
<dbReference type="GO" id="GO:0048608">
    <property type="term" value="P:reproductive structure development"/>
    <property type="evidence" value="ECO:0007669"/>
    <property type="project" value="UniProtKB-ARBA"/>
</dbReference>
<evidence type="ECO:0000256" key="12">
    <source>
        <dbReference type="ARBA" id="ARBA00040837"/>
    </source>
</evidence>
<evidence type="ECO:0000313" key="18">
    <source>
        <dbReference type="EMBL" id="EYU18108.1"/>
    </source>
</evidence>
<protein>
    <recommendedName>
        <fullName evidence="12">Valine--tRNA ligase, mitochondrial</fullName>
        <ecNumber evidence="4">6.1.1.9</ecNumber>
    </recommendedName>
    <alternativeName>
        <fullName evidence="11">Valyl-tRNA synthetase</fullName>
    </alternativeName>
</protein>
<dbReference type="GO" id="GO:0004832">
    <property type="term" value="F:valine-tRNA ligase activity"/>
    <property type="evidence" value="ECO:0000318"/>
    <property type="project" value="GO_Central"/>
</dbReference>
<dbReference type="CDD" id="cd07962">
    <property type="entry name" value="Anticodon_Ia_Val"/>
    <property type="match status" value="1"/>
</dbReference>
<dbReference type="Gene3D" id="3.40.50.620">
    <property type="entry name" value="HUPs"/>
    <property type="match status" value="2"/>
</dbReference>
<dbReference type="GO" id="GO:0002161">
    <property type="term" value="F:aminoacyl-tRNA deacylase activity"/>
    <property type="evidence" value="ECO:0007669"/>
    <property type="project" value="InterPro"/>
</dbReference>
<gene>
    <name evidence="18" type="ORF">MIMGU_mgv1a020712mg</name>
</gene>
<name>A0A022PTG5_ERYGU</name>
<dbReference type="InterPro" id="IPR014729">
    <property type="entry name" value="Rossmann-like_a/b/a_fold"/>
</dbReference>
<dbReference type="Pfam" id="PF00133">
    <property type="entry name" value="tRNA-synt_1"/>
    <property type="match status" value="1"/>
</dbReference>
<keyword evidence="9 14" id="KW-0648">Protein biosynthesis</keyword>
<feature type="domain" description="Aminoacyl-tRNA synthetase class Ia" evidence="16">
    <location>
        <begin position="67"/>
        <end position="689"/>
    </location>
</feature>
<evidence type="ECO:0000256" key="9">
    <source>
        <dbReference type="ARBA" id="ARBA00022917"/>
    </source>
</evidence>
<dbReference type="Gene3D" id="3.90.740.10">
    <property type="entry name" value="Valyl/Leucyl/Isoleucyl-tRNA synthetase, editing domain"/>
    <property type="match status" value="1"/>
</dbReference>
<dbReference type="SUPFAM" id="SSF52374">
    <property type="entry name" value="Nucleotidylyl transferase"/>
    <property type="match status" value="1"/>
</dbReference>
<evidence type="ECO:0000256" key="7">
    <source>
        <dbReference type="ARBA" id="ARBA00022741"/>
    </source>
</evidence>
<dbReference type="GO" id="GO:0005829">
    <property type="term" value="C:cytosol"/>
    <property type="evidence" value="ECO:0000318"/>
    <property type="project" value="GO_Central"/>
</dbReference>
<dbReference type="GO" id="GO:0009791">
    <property type="term" value="P:post-embryonic development"/>
    <property type="evidence" value="ECO:0007669"/>
    <property type="project" value="UniProtKB-ARBA"/>
</dbReference>
<dbReference type="InterPro" id="IPR033705">
    <property type="entry name" value="Anticodon_Ia_Val"/>
</dbReference>
<evidence type="ECO:0000256" key="5">
    <source>
        <dbReference type="ARBA" id="ARBA00022490"/>
    </source>
</evidence>
<dbReference type="STRING" id="4155.A0A022PTG5"/>
<keyword evidence="7 14" id="KW-0547">Nucleotide-binding</keyword>
<dbReference type="SUPFAM" id="SSF47323">
    <property type="entry name" value="Anticodon-binding domain of a subclass of class I aminoacyl-tRNA synthetases"/>
    <property type="match status" value="1"/>
</dbReference>
<evidence type="ECO:0000256" key="14">
    <source>
        <dbReference type="RuleBase" id="RU363035"/>
    </source>
</evidence>
<keyword evidence="5" id="KW-0963">Cytoplasm</keyword>
<evidence type="ECO:0000256" key="6">
    <source>
        <dbReference type="ARBA" id="ARBA00022598"/>
    </source>
</evidence>
<dbReference type="InterPro" id="IPR013155">
    <property type="entry name" value="M/V/L/I-tRNA-synth_anticd-bd"/>
</dbReference>
<keyword evidence="8 14" id="KW-0067">ATP-binding</keyword>
<dbReference type="NCBIfam" id="NF004349">
    <property type="entry name" value="PRK05729.1"/>
    <property type="match status" value="1"/>
</dbReference>
<dbReference type="GO" id="GO:0006438">
    <property type="term" value="P:valyl-tRNA aminoacylation"/>
    <property type="evidence" value="ECO:0000318"/>
    <property type="project" value="GO_Central"/>
</dbReference>
<evidence type="ECO:0000256" key="2">
    <source>
        <dbReference type="ARBA" id="ARBA00004496"/>
    </source>
</evidence>
<dbReference type="NCBIfam" id="TIGR00422">
    <property type="entry name" value="valS"/>
    <property type="match status" value="1"/>
</dbReference>
<evidence type="ECO:0000259" key="17">
    <source>
        <dbReference type="Pfam" id="PF08264"/>
    </source>
</evidence>
<dbReference type="SUPFAM" id="SSF50677">
    <property type="entry name" value="ValRS/IleRS/LeuRS editing domain"/>
    <property type="match status" value="1"/>
</dbReference>
<dbReference type="PANTHER" id="PTHR11946">
    <property type="entry name" value="VALYL-TRNA SYNTHETASES"/>
    <property type="match status" value="1"/>
</dbReference>
<comment type="similarity">
    <text evidence="3 14">Belongs to the class-I aminoacyl-tRNA synthetase family.</text>
</comment>
<dbReference type="InterPro" id="IPR009080">
    <property type="entry name" value="tRNAsynth_Ia_anticodon-bd"/>
</dbReference>
<evidence type="ECO:0000313" key="19">
    <source>
        <dbReference type="Proteomes" id="UP000030748"/>
    </source>
</evidence>
<dbReference type="InterPro" id="IPR001412">
    <property type="entry name" value="aa-tRNA-synth_I_CS"/>
</dbReference>
<evidence type="ECO:0000256" key="8">
    <source>
        <dbReference type="ARBA" id="ARBA00022840"/>
    </source>
</evidence>
<comment type="subcellular location">
    <subcellularLocation>
        <location evidence="2">Cytoplasm</location>
    </subcellularLocation>
    <subcellularLocation>
        <location evidence="1">Mitochondrion</location>
    </subcellularLocation>
</comment>
<reference evidence="18 19" key="1">
    <citation type="journal article" date="2013" name="Proc. Natl. Acad. Sci. U.S.A.">
        <title>Fine-scale variation in meiotic recombination in Mimulus inferred from population shotgun sequencing.</title>
        <authorList>
            <person name="Hellsten U."/>
            <person name="Wright K.M."/>
            <person name="Jenkins J."/>
            <person name="Shu S."/>
            <person name="Yuan Y."/>
            <person name="Wessler S.R."/>
            <person name="Schmutz J."/>
            <person name="Willis J.H."/>
            <person name="Rokhsar D.S."/>
        </authorList>
    </citation>
    <scope>NUCLEOTIDE SEQUENCE [LARGE SCALE GENOMIC DNA]</scope>
    <source>
        <strain evidence="19">cv. DUN x IM62</strain>
    </source>
</reference>
<keyword evidence="10 14" id="KW-0030">Aminoacyl-tRNA synthetase</keyword>
<dbReference type="FunFam" id="3.40.50.620:FF:000020">
    <property type="entry name" value="Valine--tRNA ligase, mitochondrial"/>
    <property type="match status" value="1"/>
</dbReference>